<reference evidence="2 3" key="1">
    <citation type="submission" date="2015-09" db="EMBL/GenBank/DDBJ databases">
        <title>Identification and resolution of microdiversity through metagenomic sequencing of parallel consortia.</title>
        <authorList>
            <person name="Nelson W.C."/>
            <person name="Romine M.F."/>
            <person name="Lindemann S.R."/>
        </authorList>
    </citation>
    <scope>NUCLEOTIDE SEQUENCE [LARGE SCALE GENOMIC DNA]</scope>
    <source>
        <strain evidence="2">HL-55</strain>
    </source>
</reference>
<evidence type="ECO:0000313" key="3">
    <source>
        <dbReference type="Proteomes" id="UP000050416"/>
    </source>
</evidence>
<proteinExistence type="predicted"/>
<keyword evidence="1" id="KW-0472">Membrane</keyword>
<accession>A0A0P7YXS1</accession>
<dbReference type="PATRIC" id="fig|1305731.5.peg.1993"/>
<name>A0A0P7YXS1_9GAMM</name>
<dbReference type="EMBL" id="LJZQ01000055">
    <property type="protein sequence ID" value="KPQ26492.1"/>
    <property type="molecule type" value="Genomic_DNA"/>
</dbReference>
<dbReference type="STRING" id="1305731.GCA_000934705_00695"/>
<sequence>MASKNFEEEIYSLPRLSEYQDQGLIRAAGFRWLGLLSGLVFVPALIASQHSDGDFLRDAPFALVAAILFLAASIVVVIASAQHLSKLQHLHLQRYVERLNAEPTHKLLEAFSKRYRYTETEVAAIVGILDRRQPGWRD</sequence>
<evidence type="ECO:0000313" key="2">
    <source>
        <dbReference type="EMBL" id="KPQ26492.1"/>
    </source>
</evidence>
<protein>
    <submittedName>
        <fullName evidence="2">Uncharacterized protein</fullName>
    </submittedName>
</protein>
<comment type="caution">
    <text evidence="2">The sequence shown here is derived from an EMBL/GenBank/DDBJ whole genome shotgun (WGS) entry which is preliminary data.</text>
</comment>
<evidence type="ECO:0000256" key="1">
    <source>
        <dbReference type="SAM" id="Phobius"/>
    </source>
</evidence>
<feature type="transmembrane region" description="Helical" evidence="1">
    <location>
        <begin position="59"/>
        <end position="81"/>
    </location>
</feature>
<keyword evidence="1" id="KW-0812">Transmembrane</keyword>
<dbReference type="AlphaFoldDB" id="A0A0P7YXS1"/>
<keyword evidence="1" id="KW-1133">Transmembrane helix</keyword>
<feature type="transmembrane region" description="Helical" evidence="1">
    <location>
        <begin position="29"/>
        <end position="47"/>
    </location>
</feature>
<dbReference type="Proteomes" id="UP000050416">
    <property type="component" value="Unassembled WGS sequence"/>
</dbReference>
<gene>
    <name evidence="2" type="ORF">HLUCCX14_17895</name>
</gene>
<organism evidence="2 3">
    <name type="scientific">Marinobacter excellens HL-55</name>
    <dbReference type="NCBI Taxonomy" id="1305731"/>
    <lineage>
        <taxon>Bacteria</taxon>
        <taxon>Pseudomonadati</taxon>
        <taxon>Pseudomonadota</taxon>
        <taxon>Gammaproteobacteria</taxon>
        <taxon>Pseudomonadales</taxon>
        <taxon>Marinobacteraceae</taxon>
        <taxon>Marinobacter</taxon>
    </lineage>
</organism>